<dbReference type="GO" id="GO:0001731">
    <property type="term" value="P:formation of translation preinitiation complex"/>
    <property type="evidence" value="ECO:0007669"/>
    <property type="project" value="TreeGrafter"/>
</dbReference>
<evidence type="ECO:0000256" key="2">
    <source>
        <dbReference type="ARBA" id="ARBA00007249"/>
    </source>
</evidence>
<dbReference type="GO" id="GO:0003743">
    <property type="term" value="F:translation initiation factor activity"/>
    <property type="evidence" value="ECO:0007669"/>
    <property type="project" value="UniProtKB-KW"/>
</dbReference>
<dbReference type="Pfam" id="PF00009">
    <property type="entry name" value="GTP_EFTU"/>
    <property type="match status" value="1"/>
</dbReference>
<comment type="catalytic activity">
    <reaction evidence="9">
        <text>GTP + H2O = GDP + phosphate + H(+)</text>
        <dbReference type="Rhea" id="RHEA:19669"/>
        <dbReference type="ChEBI" id="CHEBI:15377"/>
        <dbReference type="ChEBI" id="CHEBI:15378"/>
        <dbReference type="ChEBI" id="CHEBI:37565"/>
        <dbReference type="ChEBI" id="CHEBI:43474"/>
        <dbReference type="ChEBI" id="CHEBI:58189"/>
        <dbReference type="EC" id="3.6.5.3"/>
    </reaction>
</comment>
<evidence type="ECO:0000256" key="7">
    <source>
        <dbReference type="ARBA" id="ARBA00022917"/>
    </source>
</evidence>
<dbReference type="InterPro" id="IPR000795">
    <property type="entry name" value="T_Tr_GTP-bd_dom"/>
</dbReference>
<proteinExistence type="inferred from homology"/>
<reference evidence="10" key="1">
    <citation type="submission" date="2015-06" db="UniProtKB">
        <authorList>
            <consortium name="EnsemblPlants"/>
        </authorList>
    </citation>
    <scope>IDENTIFICATION</scope>
</reference>
<dbReference type="FunFam" id="2.40.30.10:FF:000011">
    <property type="entry name" value="Eukaryotic translation initiation factor 2 subunit gamma"/>
    <property type="match status" value="1"/>
</dbReference>
<dbReference type="Gene3D" id="2.40.30.10">
    <property type="entry name" value="Translation factors"/>
    <property type="match status" value="2"/>
</dbReference>
<dbReference type="Pfam" id="PF09173">
    <property type="entry name" value="eIF2_C"/>
    <property type="match status" value="1"/>
</dbReference>
<dbReference type="EC" id="3.6.5.3" evidence="3"/>
<organism evidence="10">
    <name type="scientific">Aegilops tauschii</name>
    <name type="common">Tausch's goatgrass</name>
    <name type="synonym">Aegilops squarrosa</name>
    <dbReference type="NCBI Taxonomy" id="37682"/>
    <lineage>
        <taxon>Eukaryota</taxon>
        <taxon>Viridiplantae</taxon>
        <taxon>Streptophyta</taxon>
        <taxon>Embryophyta</taxon>
        <taxon>Tracheophyta</taxon>
        <taxon>Spermatophyta</taxon>
        <taxon>Magnoliopsida</taxon>
        <taxon>Liliopsida</taxon>
        <taxon>Poales</taxon>
        <taxon>Poaceae</taxon>
        <taxon>BOP clade</taxon>
        <taxon>Pooideae</taxon>
        <taxon>Triticodae</taxon>
        <taxon>Triticeae</taxon>
        <taxon>Triticinae</taxon>
        <taxon>Aegilops</taxon>
    </lineage>
</organism>
<dbReference type="GO" id="GO:0003924">
    <property type="term" value="F:GTPase activity"/>
    <property type="evidence" value="ECO:0007669"/>
    <property type="project" value="InterPro"/>
</dbReference>
<dbReference type="SUPFAM" id="SSF50465">
    <property type="entry name" value="EF-Tu/eEF-1alpha/eIF2-gamma C-terminal domain"/>
    <property type="match status" value="1"/>
</dbReference>
<keyword evidence="7" id="KW-0648">Protein biosynthesis</keyword>
<dbReference type="FunFam" id="3.40.50.300:FF:000065">
    <property type="entry name" value="Eukaryotic translation initiation factor 2 subunit gamma"/>
    <property type="match status" value="1"/>
</dbReference>
<dbReference type="GO" id="GO:0005525">
    <property type="term" value="F:GTP binding"/>
    <property type="evidence" value="ECO:0007669"/>
    <property type="project" value="UniProtKB-KW"/>
</dbReference>
<dbReference type="InterPro" id="IPR044128">
    <property type="entry name" value="eIF2g_GTP-bd"/>
</dbReference>
<keyword evidence="8" id="KW-0342">GTP-binding</keyword>
<keyword evidence="5" id="KW-0547">Nucleotide-binding</keyword>
<dbReference type="InterPro" id="IPR050543">
    <property type="entry name" value="eIF2G"/>
</dbReference>
<evidence type="ECO:0000256" key="5">
    <source>
        <dbReference type="ARBA" id="ARBA00022741"/>
    </source>
</evidence>
<dbReference type="PRINTS" id="PR00315">
    <property type="entry name" value="ELONGATNFCT"/>
</dbReference>
<dbReference type="PANTHER" id="PTHR42854:SF3">
    <property type="entry name" value="EUKARYOTIC TRANSLATION INITIATION FACTOR 2 SUBUNIT 3-RELATED"/>
    <property type="match status" value="1"/>
</dbReference>
<dbReference type="GO" id="GO:0000049">
    <property type="term" value="F:tRNA binding"/>
    <property type="evidence" value="ECO:0007669"/>
    <property type="project" value="InterPro"/>
</dbReference>
<dbReference type="Pfam" id="PF03144">
    <property type="entry name" value="GTP_EFTU_D2"/>
    <property type="match status" value="1"/>
</dbReference>
<dbReference type="InterPro" id="IPR015256">
    <property type="entry name" value="eIF2g_C"/>
</dbReference>
<sequence length="667" mass="73341">MFNAGLMTFGACSAAPPSLKYPRQARPVLARVRSLQRCFLLLRHVHWLIVRPALAANLENLGAYEHQDLHVSVRPRPVLDRGKGDTPWLASRRLLPPLDQEPKSTQHLLVGCSFSSAMVQVSRIVSFHHCSNPPQRPFLGVVARCLGPVPFLPLKGLSFLFLPTSWNLRKHQNGCVFDANAPASVNWLLLLVRLLDVLLYVSIMARRGLMEQDLTKLDVTKLHPLSPEVISRQATINIGTIGHVAHGKSTVVKAISGVQTVRFKNELERNITIKLGYANAKIYKCEDDRCPRPMCYKAYGSGKEDTPACDVPGFENTRMKLLRHVSFVDCPGHDILMATMLNGAAIMDGALLLIAANESCPQPQTSEHLAAVEIMRLQHLIILQNKIDLIQESAAMNQHEAIQKFIQGTIAEGAPVVPISAQLKYNIDVICEYIIKKIPIPERNFTSPPNMIVIRSFDVNKPGSEVDEIRGGVAGGSILRGVLRVNQNIEVRPGIVMKDESGNIKCTPIYSRIVSLYAEQNELQFAVPGGLIGVGTTMDPTLTRADRLVGQVLGEIGSLPDVFVELEINFFLLRRLLGVRTKGTEKAGKVSKLTKGEILMLNIGSMSTGARVVAVKNDLAKLQLTAPVCTSKGEKVALSRRVEKHWRLIGWGQIQAGATLEVPPCPL</sequence>
<comment type="similarity">
    <text evidence="2">Belongs to the TRAFAC class translation factor GTPase superfamily. Classic translation factor GTPase family. EF-Tu/EF-1A subfamily.</text>
</comment>
<dbReference type="InterPro" id="IPR009001">
    <property type="entry name" value="Transl_elong_EF1A/Init_IF2_C"/>
</dbReference>
<dbReference type="InterPro" id="IPR044127">
    <property type="entry name" value="eIF2g_dom_2"/>
</dbReference>
<comment type="function">
    <text evidence="1">This protein promotes the GTP-dependent binding of aminoacyl-tRNA to the A-site of ribosomes during protein biosynthesis.</text>
</comment>
<dbReference type="GO" id="GO:0005829">
    <property type="term" value="C:cytosol"/>
    <property type="evidence" value="ECO:0007669"/>
    <property type="project" value="TreeGrafter"/>
</dbReference>
<evidence type="ECO:0000313" key="10">
    <source>
        <dbReference type="EnsemblPlants" id="EMT23554"/>
    </source>
</evidence>
<evidence type="ECO:0000256" key="9">
    <source>
        <dbReference type="ARBA" id="ARBA00048107"/>
    </source>
</evidence>
<keyword evidence="6" id="KW-0378">Hydrolase</keyword>
<dbReference type="CDD" id="cd01888">
    <property type="entry name" value="eIF2_gamma"/>
    <property type="match status" value="1"/>
</dbReference>
<evidence type="ECO:0000256" key="1">
    <source>
        <dbReference type="ARBA" id="ARBA00003982"/>
    </source>
</evidence>
<dbReference type="InterPro" id="IPR027417">
    <property type="entry name" value="P-loop_NTPase"/>
</dbReference>
<dbReference type="CDD" id="cd15490">
    <property type="entry name" value="eIF2_gamma_III"/>
    <property type="match status" value="1"/>
</dbReference>
<dbReference type="InterPro" id="IPR004161">
    <property type="entry name" value="EFTu-like_2"/>
</dbReference>
<dbReference type="PANTHER" id="PTHR42854">
    <property type="entry name" value="EUKARYOTIC TRANSLATION INITIATION FACTOR 2 SUBUNIT 3 FAMILY MEMBER"/>
    <property type="match status" value="1"/>
</dbReference>
<evidence type="ECO:0000256" key="6">
    <source>
        <dbReference type="ARBA" id="ARBA00022801"/>
    </source>
</evidence>
<name>M8BNM9_AEGTA</name>
<dbReference type="InterPro" id="IPR009000">
    <property type="entry name" value="Transl_B-barrel_sf"/>
</dbReference>
<dbReference type="FunFam" id="2.40.30.10:FF:000009">
    <property type="entry name" value="Eukaryotic translation initiation factor 2 subunit gamma"/>
    <property type="match status" value="1"/>
</dbReference>
<keyword evidence="4" id="KW-0396">Initiation factor</keyword>
<evidence type="ECO:0000256" key="8">
    <source>
        <dbReference type="ARBA" id="ARBA00023134"/>
    </source>
</evidence>
<evidence type="ECO:0000256" key="3">
    <source>
        <dbReference type="ARBA" id="ARBA00011986"/>
    </source>
</evidence>
<dbReference type="SUPFAM" id="SSF52540">
    <property type="entry name" value="P-loop containing nucleoside triphosphate hydrolases"/>
    <property type="match status" value="1"/>
</dbReference>
<accession>M8BNM9</accession>
<evidence type="ECO:0000256" key="4">
    <source>
        <dbReference type="ARBA" id="ARBA00022540"/>
    </source>
</evidence>
<dbReference type="GO" id="GO:0005850">
    <property type="term" value="C:eukaryotic translation initiation factor 2 complex"/>
    <property type="evidence" value="ECO:0007669"/>
    <property type="project" value="TreeGrafter"/>
</dbReference>
<protein>
    <recommendedName>
        <fullName evidence="3">protein-synthesizing GTPase</fullName>
        <ecNumber evidence="3">3.6.5.3</ecNumber>
    </recommendedName>
</protein>
<dbReference type="AlphaFoldDB" id="M8BNM9"/>
<dbReference type="SUPFAM" id="SSF50447">
    <property type="entry name" value="Translation proteins"/>
    <property type="match status" value="1"/>
</dbReference>
<dbReference type="EnsemblPlants" id="EMT23554">
    <property type="protein sequence ID" value="EMT23554"/>
    <property type="gene ID" value="F775_26711"/>
</dbReference>
<dbReference type="NCBIfam" id="NF003077">
    <property type="entry name" value="PRK04000.1"/>
    <property type="match status" value="1"/>
</dbReference>
<dbReference type="Gene3D" id="3.40.50.300">
    <property type="entry name" value="P-loop containing nucleotide triphosphate hydrolases"/>
    <property type="match status" value="1"/>
</dbReference>
<dbReference type="CDD" id="cd03688">
    <property type="entry name" value="eIF2_gamma_II"/>
    <property type="match status" value="1"/>
</dbReference>
<dbReference type="PROSITE" id="PS51722">
    <property type="entry name" value="G_TR_2"/>
    <property type="match status" value="1"/>
</dbReference>